<dbReference type="RefSeq" id="WP_145221358.1">
    <property type="nucleotide sequence ID" value="NZ_CP036269.1"/>
</dbReference>
<dbReference type="KEGG" id="gaz:Pan241w_52980"/>
<dbReference type="AlphaFoldDB" id="A0A517RMS9"/>
<dbReference type="OrthoDB" id="279737at2"/>
<protein>
    <submittedName>
        <fullName evidence="1">Uncharacterized protein</fullName>
    </submittedName>
</protein>
<accession>A0A517RMS9</accession>
<dbReference type="Proteomes" id="UP000317171">
    <property type="component" value="Chromosome"/>
</dbReference>
<sequence length="140" mass="15769">MRKTSRHIREDNPLDSYAPKLFEQHPASSDIGIAIRRGDARLRLQEIRQAEAAVKHQEALNTQINDNIAHEQAEHQLNMQYLIQFGVRADERSQFQQVLEQITEHGGLSLREAANLTHAITQRNGSEDFSGSSLVTSGLT</sequence>
<gene>
    <name evidence="1" type="ORF">Pan241w_52980</name>
</gene>
<dbReference type="EMBL" id="CP036269">
    <property type="protein sequence ID" value="QDT45179.1"/>
    <property type="molecule type" value="Genomic_DNA"/>
</dbReference>
<evidence type="ECO:0000313" key="1">
    <source>
        <dbReference type="EMBL" id="QDT45179.1"/>
    </source>
</evidence>
<evidence type="ECO:0000313" key="2">
    <source>
        <dbReference type="Proteomes" id="UP000317171"/>
    </source>
</evidence>
<organism evidence="1 2">
    <name type="scientific">Gimesia alba</name>
    <dbReference type="NCBI Taxonomy" id="2527973"/>
    <lineage>
        <taxon>Bacteria</taxon>
        <taxon>Pseudomonadati</taxon>
        <taxon>Planctomycetota</taxon>
        <taxon>Planctomycetia</taxon>
        <taxon>Planctomycetales</taxon>
        <taxon>Planctomycetaceae</taxon>
        <taxon>Gimesia</taxon>
    </lineage>
</organism>
<keyword evidence="2" id="KW-1185">Reference proteome</keyword>
<name>A0A517RMS9_9PLAN</name>
<proteinExistence type="predicted"/>
<reference evidence="1 2" key="1">
    <citation type="submission" date="2019-02" db="EMBL/GenBank/DDBJ databases">
        <title>Deep-cultivation of Planctomycetes and their phenomic and genomic characterization uncovers novel biology.</title>
        <authorList>
            <person name="Wiegand S."/>
            <person name="Jogler M."/>
            <person name="Boedeker C."/>
            <person name="Pinto D."/>
            <person name="Vollmers J."/>
            <person name="Rivas-Marin E."/>
            <person name="Kohn T."/>
            <person name="Peeters S.H."/>
            <person name="Heuer A."/>
            <person name="Rast P."/>
            <person name="Oberbeckmann S."/>
            <person name="Bunk B."/>
            <person name="Jeske O."/>
            <person name="Meyerdierks A."/>
            <person name="Storesund J.E."/>
            <person name="Kallscheuer N."/>
            <person name="Luecker S."/>
            <person name="Lage O.M."/>
            <person name="Pohl T."/>
            <person name="Merkel B.J."/>
            <person name="Hornburger P."/>
            <person name="Mueller R.-W."/>
            <person name="Bruemmer F."/>
            <person name="Labrenz M."/>
            <person name="Spormann A.M."/>
            <person name="Op den Camp H."/>
            <person name="Overmann J."/>
            <person name="Amann R."/>
            <person name="Jetten M.S.M."/>
            <person name="Mascher T."/>
            <person name="Medema M.H."/>
            <person name="Devos D.P."/>
            <person name="Kaster A.-K."/>
            <person name="Ovreas L."/>
            <person name="Rohde M."/>
            <person name="Galperin M.Y."/>
            <person name="Jogler C."/>
        </authorList>
    </citation>
    <scope>NUCLEOTIDE SEQUENCE [LARGE SCALE GENOMIC DNA]</scope>
    <source>
        <strain evidence="1 2">Pan241w</strain>
    </source>
</reference>